<feature type="transmembrane region" description="Helical" evidence="6">
    <location>
        <begin position="101"/>
        <end position="123"/>
    </location>
</feature>
<dbReference type="Proteomes" id="UP000638043">
    <property type="component" value="Unassembled WGS sequence"/>
</dbReference>
<feature type="compositionally biased region" description="Acidic residues" evidence="5">
    <location>
        <begin position="195"/>
        <end position="212"/>
    </location>
</feature>
<dbReference type="InterPro" id="IPR011434">
    <property type="entry name" value="Ltp-like_HTH"/>
</dbReference>
<feature type="domain" description="Putative host cell surface-exposed lipoprotein Ltp-like HTH region" evidence="8">
    <location>
        <begin position="323"/>
        <end position="370"/>
    </location>
</feature>
<reference evidence="10" key="1">
    <citation type="journal article" date="2019" name="Int. J. Syst. Evol. Microbiol.">
        <title>The Global Catalogue of Microorganisms (GCM) 10K type strain sequencing project: providing services to taxonomists for standard genome sequencing and annotation.</title>
        <authorList>
            <consortium name="The Broad Institute Genomics Platform"/>
            <consortium name="The Broad Institute Genome Sequencing Center for Infectious Disease"/>
            <person name="Wu L."/>
            <person name="Ma J."/>
        </authorList>
    </citation>
    <scope>NUCLEOTIDE SEQUENCE [LARGE SCALE GENOMIC DNA]</scope>
    <source>
        <strain evidence="10">CGMCC 4.7181</strain>
    </source>
</reference>
<protein>
    <recommendedName>
        <fullName evidence="11">TM2 domain-containing protein</fullName>
    </recommendedName>
</protein>
<keyword evidence="4 6" id="KW-0472">Membrane</keyword>
<dbReference type="InterPro" id="IPR050932">
    <property type="entry name" value="TM2D1-3-like"/>
</dbReference>
<comment type="subcellular location">
    <subcellularLocation>
        <location evidence="1">Membrane</location>
        <topology evidence="1">Multi-pass membrane protein</topology>
    </subcellularLocation>
</comment>
<dbReference type="InterPro" id="IPR007829">
    <property type="entry name" value="TM2"/>
</dbReference>
<gene>
    <name evidence="9" type="ORF">GCM10010910_15280</name>
</gene>
<evidence type="ECO:0000256" key="4">
    <source>
        <dbReference type="ARBA" id="ARBA00023136"/>
    </source>
</evidence>
<feature type="compositionally biased region" description="Pro residues" evidence="5">
    <location>
        <begin position="1"/>
        <end position="15"/>
    </location>
</feature>
<evidence type="ECO:0000313" key="10">
    <source>
        <dbReference type="Proteomes" id="UP000638043"/>
    </source>
</evidence>
<dbReference type="RefSeq" id="WP_188700823.1">
    <property type="nucleotide sequence ID" value="NZ_BMMQ01000004.1"/>
</dbReference>
<feature type="transmembrane region" description="Helical" evidence="6">
    <location>
        <begin position="75"/>
        <end position="95"/>
    </location>
</feature>
<evidence type="ECO:0000256" key="1">
    <source>
        <dbReference type="ARBA" id="ARBA00004141"/>
    </source>
</evidence>
<dbReference type="EMBL" id="BMMQ01000004">
    <property type="protein sequence ID" value="GGO63242.1"/>
    <property type="molecule type" value="Genomic_DNA"/>
</dbReference>
<evidence type="ECO:0000256" key="3">
    <source>
        <dbReference type="ARBA" id="ARBA00022989"/>
    </source>
</evidence>
<dbReference type="PANTHER" id="PTHR21016:SF25">
    <property type="entry name" value="TM2 DOMAIN-CONTAINING PROTEIN DDB_G0277895-RELATED"/>
    <property type="match status" value="1"/>
</dbReference>
<keyword evidence="3 6" id="KW-1133">Transmembrane helix</keyword>
<dbReference type="Pfam" id="PF05154">
    <property type="entry name" value="TM2"/>
    <property type="match status" value="1"/>
</dbReference>
<dbReference type="Gene3D" id="1.10.10.10">
    <property type="entry name" value="Winged helix-like DNA-binding domain superfamily/Winged helix DNA-binding domain"/>
    <property type="match status" value="3"/>
</dbReference>
<dbReference type="Pfam" id="PF07553">
    <property type="entry name" value="Lipoprotein_Ltp"/>
    <property type="match status" value="3"/>
</dbReference>
<organism evidence="9 10">
    <name type="scientific">Microbacterium nanhaiense</name>
    <dbReference type="NCBI Taxonomy" id="1301026"/>
    <lineage>
        <taxon>Bacteria</taxon>
        <taxon>Bacillati</taxon>
        <taxon>Actinomycetota</taxon>
        <taxon>Actinomycetes</taxon>
        <taxon>Micrococcales</taxon>
        <taxon>Microbacteriaceae</taxon>
        <taxon>Microbacterium</taxon>
    </lineage>
</organism>
<name>A0ABQ2N194_9MICO</name>
<proteinExistence type="predicted"/>
<keyword evidence="2 6" id="KW-0812">Transmembrane</keyword>
<evidence type="ECO:0000259" key="8">
    <source>
        <dbReference type="Pfam" id="PF07553"/>
    </source>
</evidence>
<feature type="domain" description="Putative host cell surface-exposed lipoprotein Ltp-like HTH region" evidence="8">
    <location>
        <begin position="223"/>
        <end position="270"/>
    </location>
</feature>
<feature type="transmembrane region" description="Helical" evidence="6">
    <location>
        <begin position="143"/>
        <end position="172"/>
    </location>
</feature>
<feature type="region of interest" description="Disordered" evidence="5">
    <location>
        <begin position="190"/>
        <end position="222"/>
    </location>
</feature>
<feature type="region of interest" description="Disordered" evidence="5">
    <location>
        <begin position="1"/>
        <end position="45"/>
    </location>
</feature>
<evidence type="ECO:0000256" key="2">
    <source>
        <dbReference type="ARBA" id="ARBA00022692"/>
    </source>
</evidence>
<evidence type="ECO:0000256" key="6">
    <source>
        <dbReference type="SAM" id="Phobius"/>
    </source>
</evidence>
<dbReference type="InterPro" id="IPR036388">
    <property type="entry name" value="WH-like_DNA-bd_sf"/>
</dbReference>
<evidence type="ECO:0008006" key="11">
    <source>
        <dbReference type="Google" id="ProtNLM"/>
    </source>
</evidence>
<feature type="domain" description="TM2" evidence="7">
    <location>
        <begin position="72"/>
        <end position="120"/>
    </location>
</feature>
<sequence length="372" mass="39444">MSDPNQYPPVPPSSPGQPSGSGLPDQPAFPIQPVDGTPGAYGTNPAYAAPGYPAPPAYAPPTGPGEGPDVGQKSFVVTWILSLLLGVLGIDRFYLGKIGTAIVKLITLGGLGIWALIDLIVILCGGMRDKEGLRLAGYTRYRLVAWLVTAGLWLLGIISTVITTIVFGSLIFTTFATFSAVAEQVENGTPLTVEEATDEPSAIEEATEDPGDEGVSATASDDQEAALEEAQTYAGLLGMSKAAVFAMLTMESEYTQLYTEEAAQYAVDNVDADWNANALATAQTYAIDMAMSEKATYGLLTNEVGGMFTTEEADYAMSNLDVNWNENALKTAQLYVDEIGASDEEILELLTSDAGSQFTDEQAQYALDNVER</sequence>
<dbReference type="PANTHER" id="PTHR21016">
    <property type="entry name" value="BETA-AMYLOID BINDING PROTEIN-RELATED"/>
    <property type="match status" value="1"/>
</dbReference>
<evidence type="ECO:0000256" key="5">
    <source>
        <dbReference type="SAM" id="MobiDB-lite"/>
    </source>
</evidence>
<evidence type="ECO:0000259" key="7">
    <source>
        <dbReference type="Pfam" id="PF05154"/>
    </source>
</evidence>
<comment type="caution">
    <text evidence="9">The sequence shown here is derived from an EMBL/GenBank/DDBJ whole genome shotgun (WGS) entry which is preliminary data.</text>
</comment>
<feature type="compositionally biased region" description="Low complexity" evidence="5">
    <location>
        <begin position="16"/>
        <end position="26"/>
    </location>
</feature>
<accession>A0ABQ2N194</accession>
<keyword evidence="10" id="KW-1185">Reference proteome</keyword>
<feature type="domain" description="Putative host cell surface-exposed lipoprotein Ltp-like HTH region" evidence="8">
    <location>
        <begin position="273"/>
        <end position="320"/>
    </location>
</feature>
<evidence type="ECO:0000313" key="9">
    <source>
        <dbReference type="EMBL" id="GGO63242.1"/>
    </source>
</evidence>